<evidence type="ECO:0000256" key="2">
    <source>
        <dbReference type="ARBA" id="ARBA00023242"/>
    </source>
</evidence>
<dbReference type="SUPFAM" id="SSF47762">
    <property type="entry name" value="PAH2 domain"/>
    <property type="match status" value="2"/>
</dbReference>
<dbReference type="InterPro" id="IPR036600">
    <property type="entry name" value="PAH_sf"/>
</dbReference>
<reference evidence="5 6" key="1">
    <citation type="journal article" date="2019" name="Genome Biol. Evol.">
        <title>Insights into the evolution of the New World diploid cottons (Gossypium, subgenus Houzingenia) based on genome sequencing.</title>
        <authorList>
            <person name="Grover C.E."/>
            <person name="Arick M.A. 2nd"/>
            <person name="Thrash A."/>
            <person name="Conover J.L."/>
            <person name="Sanders W.S."/>
            <person name="Peterson D.G."/>
            <person name="Frelichowski J.E."/>
            <person name="Scheffler J.A."/>
            <person name="Scheffler B.E."/>
            <person name="Wendel J.F."/>
        </authorList>
    </citation>
    <scope>NUCLEOTIDE SEQUENCE [LARGE SCALE GENOMIC DNA]</scope>
    <source>
        <strain evidence="5">157</strain>
        <tissue evidence="5">Leaf</tissue>
    </source>
</reference>
<dbReference type="InterPro" id="IPR003822">
    <property type="entry name" value="PAH"/>
</dbReference>
<keyword evidence="2 3" id="KW-0539">Nucleus</keyword>
<dbReference type="EMBL" id="JABEZX010336508">
    <property type="protein sequence ID" value="MBA0576052.1"/>
    <property type="molecule type" value="Genomic_DNA"/>
</dbReference>
<dbReference type="Gene3D" id="1.20.1160.11">
    <property type="entry name" value="Paired amphipathic helix"/>
    <property type="match status" value="1"/>
</dbReference>
<dbReference type="PANTHER" id="PTHR12346:SF8">
    <property type="entry name" value="PAIRED AMPHIPATHIC HELIX PROTEIN SIN3-LIKE 2"/>
    <property type="match status" value="1"/>
</dbReference>
<dbReference type="GO" id="GO:0000118">
    <property type="term" value="C:histone deacetylase complex"/>
    <property type="evidence" value="ECO:0007669"/>
    <property type="project" value="TreeGrafter"/>
</dbReference>
<dbReference type="PROSITE" id="PS51477">
    <property type="entry name" value="PAH"/>
    <property type="match status" value="1"/>
</dbReference>
<evidence type="ECO:0000256" key="3">
    <source>
        <dbReference type="PROSITE-ProRule" id="PRU00810"/>
    </source>
</evidence>
<name>A0A7J8NGS0_9ROSI</name>
<comment type="caution">
    <text evidence="5">The sequence shown here is derived from an EMBL/GenBank/DDBJ whole genome shotgun (WGS) entry which is preliminary data.</text>
</comment>
<sequence length="156" mass="17918">MAGGVAAEGGGGGGEGSTSSEETRNAAERYLKEVTKTFEDQQEKLVMFREDVAGVVERVKELFKGHNNLLKGFIFFLPMGDEITVDKDEPPPETMAGFRETLDFIRVVKRPFMDVIFRYWREHMDVIKLRREVDALLSKDYYPDLFVEFIRYLPPT</sequence>
<feature type="compositionally biased region" description="Gly residues" evidence="4">
    <location>
        <begin position="1"/>
        <end position="16"/>
    </location>
</feature>
<gene>
    <name evidence="5" type="ORF">Golob_024495</name>
</gene>
<comment type="subcellular location">
    <subcellularLocation>
        <location evidence="1 3">Nucleus</location>
    </subcellularLocation>
</comment>
<proteinExistence type="predicted"/>
<dbReference type="Pfam" id="PF02671">
    <property type="entry name" value="PAH"/>
    <property type="match status" value="1"/>
</dbReference>
<dbReference type="GO" id="GO:0000122">
    <property type="term" value="P:negative regulation of transcription by RNA polymerase II"/>
    <property type="evidence" value="ECO:0007669"/>
    <property type="project" value="TreeGrafter"/>
</dbReference>
<evidence type="ECO:0000256" key="1">
    <source>
        <dbReference type="ARBA" id="ARBA00004123"/>
    </source>
</evidence>
<keyword evidence="6" id="KW-1185">Reference proteome</keyword>
<evidence type="ECO:0000256" key="4">
    <source>
        <dbReference type="SAM" id="MobiDB-lite"/>
    </source>
</evidence>
<evidence type="ECO:0000313" key="6">
    <source>
        <dbReference type="Proteomes" id="UP000593572"/>
    </source>
</evidence>
<dbReference type="InterPro" id="IPR039774">
    <property type="entry name" value="Sin3-like"/>
</dbReference>
<evidence type="ECO:0000313" key="5">
    <source>
        <dbReference type="EMBL" id="MBA0576052.1"/>
    </source>
</evidence>
<feature type="region of interest" description="Disordered" evidence="4">
    <location>
        <begin position="1"/>
        <end position="26"/>
    </location>
</feature>
<dbReference type="AlphaFoldDB" id="A0A7J8NGS0"/>
<dbReference type="GO" id="GO:0000785">
    <property type="term" value="C:chromatin"/>
    <property type="evidence" value="ECO:0007669"/>
    <property type="project" value="TreeGrafter"/>
</dbReference>
<dbReference type="PANTHER" id="PTHR12346">
    <property type="entry name" value="SIN3B-RELATED"/>
    <property type="match status" value="1"/>
</dbReference>
<accession>A0A7J8NGS0</accession>
<dbReference type="Proteomes" id="UP000593572">
    <property type="component" value="Unassembled WGS sequence"/>
</dbReference>
<organism evidence="5 6">
    <name type="scientific">Gossypium lobatum</name>
    <dbReference type="NCBI Taxonomy" id="34289"/>
    <lineage>
        <taxon>Eukaryota</taxon>
        <taxon>Viridiplantae</taxon>
        <taxon>Streptophyta</taxon>
        <taxon>Embryophyta</taxon>
        <taxon>Tracheophyta</taxon>
        <taxon>Spermatophyta</taxon>
        <taxon>Magnoliopsida</taxon>
        <taxon>eudicotyledons</taxon>
        <taxon>Gunneridae</taxon>
        <taxon>Pentapetalae</taxon>
        <taxon>rosids</taxon>
        <taxon>malvids</taxon>
        <taxon>Malvales</taxon>
        <taxon>Malvaceae</taxon>
        <taxon>Malvoideae</taxon>
        <taxon>Gossypium</taxon>
    </lineage>
</organism>
<dbReference type="GO" id="GO:0003714">
    <property type="term" value="F:transcription corepressor activity"/>
    <property type="evidence" value="ECO:0007669"/>
    <property type="project" value="InterPro"/>
</dbReference>
<protein>
    <submittedName>
        <fullName evidence="5">Uncharacterized protein</fullName>
    </submittedName>
</protein>